<feature type="compositionally biased region" description="Basic and acidic residues" evidence="2">
    <location>
        <begin position="592"/>
        <end position="602"/>
    </location>
</feature>
<dbReference type="EMBL" id="BQNB010019467">
    <property type="protein sequence ID" value="GJT85606.1"/>
    <property type="molecule type" value="Genomic_DNA"/>
</dbReference>
<organism evidence="3 4">
    <name type="scientific">Tanacetum coccineum</name>
    <dbReference type="NCBI Taxonomy" id="301880"/>
    <lineage>
        <taxon>Eukaryota</taxon>
        <taxon>Viridiplantae</taxon>
        <taxon>Streptophyta</taxon>
        <taxon>Embryophyta</taxon>
        <taxon>Tracheophyta</taxon>
        <taxon>Spermatophyta</taxon>
        <taxon>Magnoliopsida</taxon>
        <taxon>eudicotyledons</taxon>
        <taxon>Gunneridae</taxon>
        <taxon>Pentapetalae</taxon>
        <taxon>asterids</taxon>
        <taxon>campanulids</taxon>
        <taxon>Asterales</taxon>
        <taxon>Asteraceae</taxon>
        <taxon>Asteroideae</taxon>
        <taxon>Anthemideae</taxon>
        <taxon>Anthemidinae</taxon>
        <taxon>Tanacetum</taxon>
    </lineage>
</organism>
<feature type="compositionally biased region" description="Basic residues" evidence="2">
    <location>
        <begin position="108"/>
        <end position="121"/>
    </location>
</feature>
<evidence type="ECO:0000256" key="2">
    <source>
        <dbReference type="SAM" id="MobiDB-lite"/>
    </source>
</evidence>
<reference evidence="3" key="2">
    <citation type="submission" date="2022-01" db="EMBL/GenBank/DDBJ databases">
        <authorList>
            <person name="Yamashiro T."/>
            <person name="Shiraishi A."/>
            <person name="Satake H."/>
            <person name="Nakayama K."/>
        </authorList>
    </citation>
    <scope>NUCLEOTIDE SEQUENCE</scope>
</reference>
<dbReference type="InterPro" id="IPR003903">
    <property type="entry name" value="UIM_dom"/>
</dbReference>
<feature type="coiled-coil region" evidence="1">
    <location>
        <begin position="374"/>
        <end position="408"/>
    </location>
</feature>
<evidence type="ECO:0000313" key="4">
    <source>
        <dbReference type="Proteomes" id="UP001151760"/>
    </source>
</evidence>
<reference evidence="3" key="1">
    <citation type="journal article" date="2022" name="Int. J. Mol. Sci.">
        <title>Draft Genome of Tanacetum Coccineum: Genomic Comparison of Closely Related Tanacetum-Family Plants.</title>
        <authorList>
            <person name="Yamashiro T."/>
            <person name="Shiraishi A."/>
            <person name="Nakayama K."/>
            <person name="Satake H."/>
        </authorList>
    </citation>
    <scope>NUCLEOTIDE SEQUENCE</scope>
</reference>
<feature type="compositionally biased region" description="Polar residues" evidence="2">
    <location>
        <begin position="922"/>
        <end position="932"/>
    </location>
</feature>
<dbReference type="PROSITE" id="PS50330">
    <property type="entry name" value="UIM"/>
    <property type="match status" value="1"/>
</dbReference>
<feature type="region of interest" description="Disordered" evidence="2">
    <location>
        <begin position="918"/>
        <end position="953"/>
    </location>
</feature>
<keyword evidence="1" id="KW-0175">Coiled coil</keyword>
<name>A0ABQ5HCI7_9ASTR</name>
<gene>
    <name evidence="3" type="ORF">Tco_1067323</name>
</gene>
<proteinExistence type="predicted"/>
<comment type="caution">
    <text evidence="3">The sequence shown here is derived from an EMBL/GenBank/DDBJ whole genome shotgun (WGS) entry which is preliminary data.</text>
</comment>
<feature type="compositionally biased region" description="Low complexity" evidence="2">
    <location>
        <begin position="241"/>
        <end position="256"/>
    </location>
</feature>
<feature type="region of interest" description="Disordered" evidence="2">
    <location>
        <begin position="592"/>
        <end position="614"/>
    </location>
</feature>
<dbReference type="Proteomes" id="UP001151760">
    <property type="component" value="Unassembled WGS sequence"/>
</dbReference>
<sequence length="986" mass="111542">MILSIRFTKLIIYYLQSKHKFHPRPGSPLHLPNEEPVLGYLKFSAKGTKREVFGMPILNDLIIDDIRGEQYYNAYLEKVAKHQRYLAGEEEKKQKLVTKTSEAPSPAKRSKAGKVVKQRTKRSSLQLVDKFVDEGVPENEPRIGDEEADLQKAVEESLKEFYSARQGPLPLVVIRFPESGKFQPLPEVQGKGKEKRRTSTQTEPTGHDESSLLYAELGLTDSETDSDKEVPGIDVGVQDEGQAGQNPDDAAAAQPPSSHVVLAGPDLKHMNLEASDTSLQPNPEQMDEEFTTMAYPNVQENLKLPTEGEVRLKEPASSAGTLFSLQNLVPFGEFKYHYQQSITVTTTTTTTTTLPPIPPQPQQGSSNSILIQCMGELEQHMADMVETNQALEERLDKQGSRLYKLENLNIPHQVSKAVDEIITDAVDWAIQAPLRDRFRDLPEDDMKEILHHRMWESNSYQAHEDHKILYEDLEKSMAHDHIDQLLTDLAEARRKKKKRRDSPKTPPGSRPHQLPHPPPSAGLSRTPGASGASGSSQLPPHPPPPSTNQHDQSTGNDAPSSSKAAASVEYTAWTTTDTRLKPFVLSIPEELHIDDDTTHDEQVQSSGDEDIGHDHIPTFCKKQGTTELKQQDLEGPAYEIVKVFHPNVIHLQYQMAECHKLLTDQVDESIIGPALSISKMKVAYYPDVGLEQMVPDQMWIEEECKYDIFAMYVLSELKSSPYIGVALAKVDLRSRELINRSVLPHKHLDGLRSVLFVHLMPDFATSTLSLSNVAVTAPYCDYMKKIVLCRDDIKEYTIAERDFKYLYPSDFEDLYLLNLQGHLDHLPLEDKKILTTAVNLWIKNLVIRQCVEDFQLGIESYQTDKYGVQMIMRFNEIHKFSDGTLQWIDEALDYRENLPEPGKLYWWKDKRGRLQNAEENRMITSSRQSRSISCEVGPHGSEGSSKDGNEDTSFQWSQFTTPCSYLMLLIKDNMTNERPTTQLPQL</sequence>
<protein>
    <submittedName>
        <fullName evidence="3">E-beta-farnesene synthase</fullName>
    </submittedName>
</protein>
<feature type="region of interest" description="Disordered" evidence="2">
    <location>
        <begin position="91"/>
        <end position="121"/>
    </location>
</feature>
<evidence type="ECO:0000313" key="3">
    <source>
        <dbReference type="EMBL" id="GJT85606.1"/>
    </source>
</evidence>
<feature type="compositionally biased region" description="Polar residues" evidence="2">
    <location>
        <begin position="547"/>
        <end position="564"/>
    </location>
</feature>
<feature type="compositionally biased region" description="Pro residues" evidence="2">
    <location>
        <begin position="504"/>
        <end position="520"/>
    </location>
</feature>
<feature type="region of interest" description="Disordered" evidence="2">
    <location>
        <begin position="182"/>
        <end position="256"/>
    </location>
</feature>
<accession>A0ABQ5HCI7</accession>
<feature type="region of interest" description="Disordered" evidence="2">
    <location>
        <begin position="492"/>
        <end position="565"/>
    </location>
</feature>
<evidence type="ECO:0000256" key="1">
    <source>
        <dbReference type="SAM" id="Coils"/>
    </source>
</evidence>
<keyword evidence="4" id="KW-1185">Reference proteome</keyword>